<gene>
    <name evidence="3" type="ORF">LALA0_S03e08812g</name>
</gene>
<keyword evidence="1" id="KW-0175">Coiled coil</keyword>
<dbReference type="EMBL" id="LN736362">
    <property type="protein sequence ID" value="CEP61697.1"/>
    <property type="molecule type" value="Genomic_DNA"/>
</dbReference>
<dbReference type="GO" id="GO:0051010">
    <property type="term" value="F:microtubule plus-end binding"/>
    <property type="evidence" value="ECO:0007669"/>
    <property type="project" value="EnsemblFungi"/>
</dbReference>
<organism evidence="3 4">
    <name type="scientific">Lachancea lanzarotensis</name>
    <dbReference type="NCBI Taxonomy" id="1245769"/>
    <lineage>
        <taxon>Eukaryota</taxon>
        <taxon>Fungi</taxon>
        <taxon>Dikarya</taxon>
        <taxon>Ascomycota</taxon>
        <taxon>Saccharomycotina</taxon>
        <taxon>Saccharomycetes</taxon>
        <taxon>Saccharomycetales</taxon>
        <taxon>Saccharomycetaceae</taxon>
        <taxon>Lachancea</taxon>
    </lineage>
</organism>
<evidence type="ECO:0000256" key="1">
    <source>
        <dbReference type="SAM" id="Coils"/>
    </source>
</evidence>
<dbReference type="GO" id="GO:0005634">
    <property type="term" value="C:nucleus"/>
    <property type="evidence" value="ECO:0007669"/>
    <property type="project" value="EnsemblFungi"/>
</dbReference>
<sequence length="197" mass="22865">MVRSRELSLDEAHNLIASLEKQLEELEATSHDYEQELEGFIQKLQTDLNDKDETIKSLKRGDEHKEARERITALEIQTDELEEENRVLRSQFRTFKGENDRLMELNVLLEHEVADLRSTSQSIRRRDSDNCSKTSFDHENESLRISPKKKRQSNPVDFLRVRTDQSSLRLSSSYNAATDLRATHVSTAKVVASTRHK</sequence>
<dbReference type="Gene3D" id="6.10.250.1080">
    <property type="match status" value="1"/>
</dbReference>
<dbReference type="OrthoDB" id="4035460at2759"/>
<feature type="coiled-coil region" evidence="1">
    <location>
        <begin position="9"/>
        <end position="91"/>
    </location>
</feature>
<protein>
    <submittedName>
        <fullName evidence="3">LALA0S03e08812g1_1</fullName>
    </submittedName>
</protein>
<name>A0A0C7MP86_9SACH</name>
<proteinExistence type="predicted"/>
<evidence type="ECO:0000256" key="2">
    <source>
        <dbReference type="SAM" id="MobiDB-lite"/>
    </source>
</evidence>
<evidence type="ECO:0000313" key="3">
    <source>
        <dbReference type="EMBL" id="CEP61697.1"/>
    </source>
</evidence>
<accession>A0A0C7MP86</accession>
<dbReference type="GeneID" id="34685131"/>
<feature type="region of interest" description="Disordered" evidence="2">
    <location>
        <begin position="118"/>
        <end position="154"/>
    </location>
</feature>
<keyword evidence="4" id="KW-1185">Reference proteome</keyword>
<evidence type="ECO:0000313" key="4">
    <source>
        <dbReference type="Proteomes" id="UP000054304"/>
    </source>
</evidence>
<dbReference type="HOGENOM" id="CLU_1421655_0_0_1"/>
<dbReference type="RefSeq" id="XP_022627931.1">
    <property type="nucleotide sequence ID" value="XM_022773459.1"/>
</dbReference>
<feature type="compositionally biased region" description="Basic and acidic residues" evidence="2">
    <location>
        <begin position="124"/>
        <end position="142"/>
    </location>
</feature>
<dbReference type="STRING" id="1245769.A0A0C7MP86"/>
<dbReference type="Proteomes" id="UP000054304">
    <property type="component" value="Unassembled WGS sequence"/>
</dbReference>
<dbReference type="GO" id="GO:0030473">
    <property type="term" value="P:nuclear migration along microtubule"/>
    <property type="evidence" value="ECO:0007669"/>
    <property type="project" value="EnsemblFungi"/>
</dbReference>
<dbReference type="AlphaFoldDB" id="A0A0C7MP86"/>
<reference evidence="3 4" key="1">
    <citation type="submission" date="2014-12" db="EMBL/GenBank/DDBJ databases">
        <authorList>
            <person name="Neuveglise Cecile"/>
        </authorList>
    </citation>
    <scope>NUCLEOTIDE SEQUENCE [LARGE SCALE GENOMIC DNA]</scope>
    <source>
        <strain evidence="3 4">CBS 12615</strain>
    </source>
</reference>
<dbReference type="GO" id="GO:0005881">
    <property type="term" value="C:cytoplasmic microtubule"/>
    <property type="evidence" value="ECO:0007669"/>
    <property type="project" value="EnsemblFungi"/>
</dbReference>
<dbReference type="GO" id="GO:0005777">
    <property type="term" value="C:peroxisome"/>
    <property type="evidence" value="ECO:0007669"/>
    <property type="project" value="EnsemblFungi"/>
</dbReference>